<accession>A0AAV3AX12</accession>
<dbReference type="AlphaFoldDB" id="A0AAV3AX12"/>
<dbReference type="PANTHER" id="PTHR11214:SF387">
    <property type="entry name" value="HEXOSYLTRANSFERASE"/>
    <property type="match status" value="1"/>
</dbReference>
<dbReference type="GO" id="GO:0006493">
    <property type="term" value="P:protein O-linked glycosylation"/>
    <property type="evidence" value="ECO:0007669"/>
    <property type="project" value="TreeGrafter"/>
</dbReference>
<comment type="subcellular location">
    <subcellularLocation>
        <location evidence="1 10">Golgi apparatus membrane</location>
        <topology evidence="1 10">Single-pass type II membrane protein</topology>
    </subcellularLocation>
</comment>
<evidence type="ECO:0000256" key="2">
    <source>
        <dbReference type="ARBA" id="ARBA00008661"/>
    </source>
</evidence>
<dbReference type="GO" id="GO:0000139">
    <property type="term" value="C:Golgi membrane"/>
    <property type="evidence" value="ECO:0007669"/>
    <property type="project" value="UniProtKB-SubCell"/>
</dbReference>
<evidence type="ECO:0000256" key="7">
    <source>
        <dbReference type="ARBA" id="ARBA00022989"/>
    </source>
</evidence>
<evidence type="ECO:0000313" key="13">
    <source>
        <dbReference type="Proteomes" id="UP001181693"/>
    </source>
</evidence>
<reference evidence="12" key="1">
    <citation type="thesis" date="2020" institute="ProQuest LLC" country="789 East Eisenhower Parkway, Ann Arbor, MI, USA">
        <title>Comparative Genomics and Chromosome Evolution.</title>
        <authorList>
            <person name="Mudd A.B."/>
        </authorList>
    </citation>
    <scope>NUCLEOTIDE SEQUENCE</scope>
    <source>
        <strain evidence="12">1538</strain>
        <tissue evidence="12">Blood</tissue>
    </source>
</reference>
<dbReference type="Pfam" id="PF01762">
    <property type="entry name" value="Galactosyl_T"/>
    <property type="match status" value="1"/>
</dbReference>
<evidence type="ECO:0000313" key="12">
    <source>
        <dbReference type="EMBL" id="DBA29645.1"/>
    </source>
</evidence>
<dbReference type="PANTHER" id="PTHR11214">
    <property type="entry name" value="BETA-1,3-N-ACETYLGLUCOSAMINYLTRANSFERASE"/>
    <property type="match status" value="1"/>
</dbReference>
<keyword evidence="13" id="KW-1185">Reference proteome</keyword>
<gene>
    <name evidence="12" type="ORF">GDO54_005712</name>
</gene>
<dbReference type="Proteomes" id="UP001181693">
    <property type="component" value="Unassembled WGS sequence"/>
</dbReference>
<evidence type="ECO:0000256" key="9">
    <source>
        <dbReference type="ARBA" id="ARBA00023136"/>
    </source>
</evidence>
<evidence type="ECO:0000256" key="6">
    <source>
        <dbReference type="ARBA" id="ARBA00022968"/>
    </source>
</evidence>
<protein>
    <recommendedName>
        <fullName evidence="10">Hexosyltransferase</fullName>
        <ecNumber evidence="10">2.4.1.-</ecNumber>
    </recommendedName>
</protein>
<dbReference type="InterPro" id="IPR002659">
    <property type="entry name" value="Glyco_trans_31"/>
</dbReference>
<evidence type="ECO:0000256" key="1">
    <source>
        <dbReference type="ARBA" id="ARBA00004323"/>
    </source>
</evidence>
<evidence type="ECO:0000256" key="4">
    <source>
        <dbReference type="ARBA" id="ARBA00022679"/>
    </source>
</evidence>
<dbReference type="Gene3D" id="3.90.550.50">
    <property type="match status" value="1"/>
</dbReference>
<name>A0AAV3AX12_PYXAD</name>
<keyword evidence="5 10" id="KW-0812">Transmembrane</keyword>
<dbReference type="EC" id="2.4.1.-" evidence="10"/>
<keyword evidence="6 10" id="KW-0735">Signal-anchor</keyword>
<feature type="region of interest" description="Disordered" evidence="11">
    <location>
        <begin position="348"/>
        <end position="367"/>
    </location>
</feature>
<evidence type="ECO:0000256" key="5">
    <source>
        <dbReference type="ARBA" id="ARBA00022692"/>
    </source>
</evidence>
<evidence type="ECO:0000256" key="10">
    <source>
        <dbReference type="RuleBase" id="RU363063"/>
    </source>
</evidence>
<comment type="caution">
    <text evidence="12">The sequence shown here is derived from an EMBL/GenBank/DDBJ whole genome shotgun (WGS) entry which is preliminary data.</text>
</comment>
<sequence>MIRRRRSAITILSISLCFTLSLLTWTLYENEPLCDLPDIHHPFPANLSSHPSLRRSATLYDKNFSFFLNLTDYSRLYPALQTYRCRAVIGLLGYCQTREPLILLAVKSHPIGRHRRDSLRRTWARETILGGYHFKRVFLVANSGLKRQMEKLIEEASIFEDIILWDFMESHHNLSLKERCFLEWLHYRCPEASYIFKGDDDEFVNPYALVSYISSSPREHRLQIHGQLQIHAPPERWGKYAIPFSVYPHAYYPPFVSGGGFLLPSELVPSLSWAASIIPIFPLDDVFFGFLALAANVSFHHDPRFRSFGLKNDIDCRYVDVLVAHGLTPQRILEVWQLLPFIKSCPPELDKQEEEEEKQKNKSVKNK</sequence>
<proteinExistence type="inferred from homology"/>
<dbReference type="GO" id="GO:0030311">
    <property type="term" value="P:poly-N-acetyllactosamine biosynthetic process"/>
    <property type="evidence" value="ECO:0007669"/>
    <property type="project" value="TreeGrafter"/>
</dbReference>
<keyword evidence="7 10" id="KW-1133">Transmembrane helix</keyword>
<evidence type="ECO:0000256" key="8">
    <source>
        <dbReference type="ARBA" id="ARBA00023034"/>
    </source>
</evidence>
<dbReference type="EMBL" id="DYDO01000002">
    <property type="protein sequence ID" value="DBA29645.1"/>
    <property type="molecule type" value="Genomic_DNA"/>
</dbReference>
<keyword evidence="3 10" id="KW-0328">Glycosyltransferase</keyword>
<keyword evidence="9 10" id="KW-0472">Membrane</keyword>
<evidence type="ECO:0000256" key="11">
    <source>
        <dbReference type="SAM" id="MobiDB-lite"/>
    </source>
</evidence>
<comment type="similarity">
    <text evidence="2 10">Belongs to the glycosyltransferase 31 family.</text>
</comment>
<feature type="transmembrane region" description="Helical" evidence="10">
    <location>
        <begin position="7"/>
        <end position="28"/>
    </location>
</feature>
<evidence type="ECO:0000256" key="3">
    <source>
        <dbReference type="ARBA" id="ARBA00022676"/>
    </source>
</evidence>
<keyword evidence="4" id="KW-0808">Transferase</keyword>
<keyword evidence="8 10" id="KW-0333">Golgi apparatus</keyword>
<organism evidence="12 13">
    <name type="scientific">Pyxicephalus adspersus</name>
    <name type="common">African bullfrog</name>
    <dbReference type="NCBI Taxonomy" id="30357"/>
    <lineage>
        <taxon>Eukaryota</taxon>
        <taxon>Metazoa</taxon>
        <taxon>Chordata</taxon>
        <taxon>Craniata</taxon>
        <taxon>Vertebrata</taxon>
        <taxon>Euteleostomi</taxon>
        <taxon>Amphibia</taxon>
        <taxon>Batrachia</taxon>
        <taxon>Anura</taxon>
        <taxon>Neobatrachia</taxon>
        <taxon>Ranoidea</taxon>
        <taxon>Pyxicephalidae</taxon>
        <taxon>Pyxicephalinae</taxon>
        <taxon>Pyxicephalus</taxon>
    </lineage>
</organism>
<dbReference type="GO" id="GO:0016262">
    <property type="term" value="F:protein N-acetylglucosaminyltransferase activity"/>
    <property type="evidence" value="ECO:0007669"/>
    <property type="project" value="TreeGrafter"/>
</dbReference>